<dbReference type="OrthoDB" id="10249433at2759"/>
<dbReference type="InterPro" id="IPR008536">
    <property type="entry name" value="DUF818"/>
</dbReference>
<dbReference type="EMBL" id="BMAO01003957">
    <property type="protein sequence ID" value="GFQ91266.1"/>
    <property type="molecule type" value="Genomic_DNA"/>
</dbReference>
<keyword evidence="2" id="KW-1185">Reference proteome</keyword>
<dbReference type="PANTHER" id="PTHR12277:SF81">
    <property type="entry name" value="PROTEIN ABHD13"/>
    <property type="match status" value="1"/>
</dbReference>
<evidence type="ECO:0008006" key="3">
    <source>
        <dbReference type="Google" id="ProtNLM"/>
    </source>
</evidence>
<dbReference type="PANTHER" id="PTHR12277">
    <property type="entry name" value="ALPHA/BETA HYDROLASE DOMAIN-CONTAINING PROTEIN"/>
    <property type="match status" value="1"/>
</dbReference>
<evidence type="ECO:0000313" key="2">
    <source>
        <dbReference type="Proteomes" id="UP000887116"/>
    </source>
</evidence>
<dbReference type="Gene3D" id="3.40.50.1820">
    <property type="entry name" value="alpha/beta hydrolase"/>
    <property type="match status" value="1"/>
</dbReference>
<accession>A0A8X6L0S5</accession>
<protein>
    <recommendedName>
        <fullName evidence="3">Abhydrolase domain-containing protein 13</fullName>
    </recommendedName>
</protein>
<dbReference type="GO" id="GO:0016020">
    <property type="term" value="C:membrane"/>
    <property type="evidence" value="ECO:0007669"/>
    <property type="project" value="TreeGrafter"/>
</dbReference>
<proteinExistence type="predicted"/>
<name>A0A8X6L0S5_TRICU</name>
<reference evidence="1" key="1">
    <citation type="submission" date="2020-07" db="EMBL/GenBank/DDBJ databases">
        <title>Multicomponent nature underlies the extraordinary mechanical properties of spider dragline silk.</title>
        <authorList>
            <person name="Kono N."/>
            <person name="Nakamura H."/>
            <person name="Mori M."/>
            <person name="Yoshida Y."/>
            <person name="Ohtoshi R."/>
            <person name="Malay A.D."/>
            <person name="Moran D.A.P."/>
            <person name="Tomita M."/>
            <person name="Numata K."/>
            <person name="Arakawa K."/>
        </authorList>
    </citation>
    <scope>NUCLEOTIDE SEQUENCE</scope>
</reference>
<dbReference type="SUPFAM" id="SSF53474">
    <property type="entry name" value="alpha/beta-Hydrolases"/>
    <property type="match status" value="1"/>
</dbReference>
<dbReference type="GO" id="GO:0008474">
    <property type="term" value="F:palmitoyl-(protein) hydrolase activity"/>
    <property type="evidence" value="ECO:0007669"/>
    <property type="project" value="TreeGrafter"/>
</dbReference>
<dbReference type="AlphaFoldDB" id="A0A8X6L0S5"/>
<gene>
    <name evidence="1" type="primary">abhd13</name>
    <name evidence="1" type="ORF">TNCT_319631</name>
</gene>
<dbReference type="Proteomes" id="UP000887116">
    <property type="component" value="Unassembled WGS sequence"/>
</dbReference>
<evidence type="ECO:0000313" key="1">
    <source>
        <dbReference type="EMBL" id="GFQ91266.1"/>
    </source>
</evidence>
<dbReference type="Pfam" id="PF05677">
    <property type="entry name" value="DUF818"/>
    <property type="match status" value="1"/>
</dbReference>
<sequence length="392" mass="44297">MAKIKPPLDSGVHKKEYFPLKCDNKDSFHLQTAGNTSIDMSKVSRKESNASKCGDLKVFIGLVLYFLKKCWMSCSAAVFVVFVIYWCYGGLIALILFMFALSAFLFQVGDFFLYHPDQPPQSRLYVPLPSLFGLPGDSIFLKTEDGVKLHAFFIKQDPSIIGQVPTILYFHGNAGNIGHRLPNAQGLYKYCKCNILLLEYRGYGHSDGTPSEEGLYLDAQAGMKYLLDVPYIDKGKIIVFGRSLGGAVAIDLLTHPQYAKHVLVLIVENTFTSIPDVAKAMFSSKLIDYLPTWTFKNQFLSLKKIKTVKRPSLFISGRADAIIPPRMMKKLLEISGSPIKRFQSFKYGTHNETWQCQGYYIGINMFIDDVLLAQREMEQWPTMFDDDGAEIY</sequence>
<dbReference type="InterPro" id="IPR029058">
    <property type="entry name" value="AB_hydrolase_fold"/>
</dbReference>
<organism evidence="1 2">
    <name type="scientific">Trichonephila clavata</name>
    <name type="common">Joro spider</name>
    <name type="synonym">Nephila clavata</name>
    <dbReference type="NCBI Taxonomy" id="2740835"/>
    <lineage>
        <taxon>Eukaryota</taxon>
        <taxon>Metazoa</taxon>
        <taxon>Ecdysozoa</taxon>
        <taxon>Arthropoda</taxon>
        <taxon>Chelicerata</taxon>
        <taxon>Arachnida</taxon>
        <taxon>Araneae</taxon>
        <taxon>Araneomorphae</taxon>
        <taxon>Entelegynae</taxon>
        <taxon>Araneoidea</taxon>
        <taxon>Nephilidae</taxon>
        <taxon>Trichonephila</taxon>
    </lineage>
</organism>
<comment type="caution">
    <text evidence="1">The sequence shown here is derived from an EMBL/GenBank/DDBJ whole genome shotgun (WGS) entry which is preliminary data.</text>
</comment>